<dbReference type="AlphaFoldDB" id="A0A517N6H6"/>
<keyword evidence="2" id="KW-1185">Reference proteome</keyword>
<evidence type="ECO:0000313" key="1">
    <source>
        <dbReference type="EMBL" id="QDT02608.1"/>
    </source>
</evidence>
<gene>
    <name evidence="1" type="ORF">K227x_09860</name>
</gene>
<dbReference type="EMBL" id="CP036525">
    <property type="protein sequence ID" value="QDT02608.1"/>
    <property type="molecule type" value="Genomic_DNA"/>
</dbReference>
<proteinExistence type="predicted"/>
<accession>A0A517N6H6</accession>
<organism evidence="1 2">
    <name type="scientific">Rubripirellula lacrimiformis</name>
    <dbReference type="NCBI Taxonomy" id="1930273"/>
    <lineage>
        <taxon>Bacteria</taxon>
        <taxon>Pseudomonadati</taxon>
        <taxon>Planctomycetota</taxon>
        <taxon>Planctomycetia</taxon>
        <taxon>Pirellulales</taxon>
        <taxon>Pirellulaceae</taxon>
        <taxon>Rubripirellula</taxon>
    </lineage>
</organism>
<reference evidence="1 2" key="1">
    <citation type="submission" date="2019-02" db="EMBL/GenBank/DDBJ databases">
        <title>Deep-cultivation of Planctomycetes and their phenomic and genomic characterization uncovers novel biology.</title>
        <authorList>
            <person name="Wiegand S."/>
            <person name="Jogler M."/>
            <person name="Boedeker C."/>
            <person name="Pinto D."/>
            <person name="Vollmers J."/>
            <person name="Rivas-Marin E."/>
            <person name="Kohn T."/>
            <person name="Peeters S.H."/>
            <person name="Heuer A."/>
            <person name="Rast P."/>
            <person name="Oberbeckmann S."/>
            <person name="Bunk B."/>
            <person name="Jeske O."/>
            <person name="Meyerdierks A."/>
            <person name="Storesund J.E."/>
            <person name="Kallscheuer N."/>
            <person name="Luecker S."/>
            <person name="Lage O.M."/>
            <person name="Pohl T."/>
            <person name="Merkel B.J."/>
            <person name="Hornburger P."/>
            <person name="Mueller R.-W."/>
            <person name="Bruemmer F."/>
            <person name="Labrenz M."/>
            <person name="Spormann A.M."/>
            <person name="Op den Camp H."/>
            <person name="Overmann J."/>
            <person name="Amann R."/>
            <person name="Jetten M.S.M."/>
            <person name="Mascher T."/>
            <person name="Medema M.H."/>
            <person name="Devos D.P."/>
            <person name="Kaster A.-K."/>
            <person name="Ovreas L."/>
            <person name="Rohde M."/>
            <person name="Galperin M.Y."/>
            <person name="Jogler C."/>
        </authorList>
    </citation>
    <scope>NUCLEOTIDE SEQUENCE [LARGE SCALE GENOMIC DNA]</scope>
    <source>
        <strain evidence="1 2">K22_7</strain>
    </source>
</reference>
<name>A0A517N6H6_9BACT</name>
<evidence type="ECO:0000313" key="2">
    <source>
        <dbReference type="Proteomes" id="UP000318538"/>
    </source>
</evidence>
<sequence length="113" mass="12482">MNVRDQSGTQGMAGQPSSILRKLPCFGFRLENKGDVVFGIAELVKSFGLAEIHESLDDFRYALVLANHTAVEVRLGRHLRGPVGDRSFVVGRDLPCQNSDTFGCHRLHSVQCQ</sequence>
<dbReference type="KEGG" id="rlc:K227x_09860"/>
<dbReference type="Proteomes" id="UP000318538">
    <property type="component" value="Chromosome"/>
</dbReference>
<protein>
    <submittedName>
        <fullName evidence="1">Uncharacterized protein</fullName>
    </submittedName>
</protein>